<dbReference type="OrthoDB" id="9807568at2"/>
<sequence length="503" mass="54609">MSWPLLFLIFLGLSLGSGLCILHPQVPLRSIRIHIGMLALAPIAALLGLIFSKGDYFLGALHFDSLSWLWSLFVLTIGLIVQRYCVHYLLGDKSYRKYFALLTITTSADALAWLSDDVRLLFIGWGLTLFCLTVLIGLRKEWKVAQHAAKVSRGYLLASLLALGLALFWLAYSTGEWRLSTILTPDTLGLLTGYEKTGINLLLLVSALIPAAQWPTHRWLLDSVVTPTPISAVMHAGIVNAGSIMLARFSPLFNGDLAQIILLVIAGLSVLIGTGIMLVQVDYKRQLVGSTIAQMGFMLVQCALGAYLAAITHAVLHGLFKSTLFLQAGSAAKAKAPVTSKTQAASVIWTVAGGALGTLIGLGLWLTAKGEGYQLISALLLGWSIALAWAQLVAAHPTATGKIAGFFLLVAGGLVFKVVHTLFYNILQGTIDSDFHQPFILSIIVLVVLLVAIVCGTWLIRRNNKLSFALYLWLVRLGEPKKRLAESHPNYLAQLLTKEGNYQ</sequence>
<dbReference type="InterPro" id="IPR001516">
    <property type="entry name" value="Proton_antipo_N"/>
</dbReference>
<comment type="subunit">
    <text evidence="8">Forms a complex with DabA.</text>
</comment>
<dbReference type="KEGG" id="rst:ATY39_11310"/>
<proteinExistence type="inferred from homology"/>
<feature type="transmembrane region" description="Helical" evidence="8">
    <location>
        <begin position="35"/>
        <end position="54"/>
    </location>
</feature>
<dbReference type="GO" id="GO:0005886">
    <property type="term" value="C:plasma membrane"/>
    <property type="evidence" value="ECO:0007669"/>
    <property type="project" value="UniProtKB-SubCell"/>
</dbReference>
<evidence type="ECO:0000259" key="11">
    <source>
        <dbReference type="Pfam" id="PF00662"/>
    </source>
</evidence>
<evidence type="ECO:0000256" key="6">
    <source>
        <dbReference type="ARBA" id="ARBA00022989"/>
    </source>
</evidence>
<gene>
    <name evidence="8" type="primary">dabB</name>
    <name evidence="12" type="ORF">ATY39_11310</name>
</gene>
<dbReference type="GO" id="GO:0003954">
    <property type="term" value="F:NADH dehydrogenase activity"/>
    <property type="evidence" value="ECO:0007669"/>
    <property type="project" value="TreeGrafter"/>
</dbReference>
<feature type="transmembrane region" description="Helical" evidence="8">
    <location>
        <begin position="257"/>
        <end position="279"/>
    </location>
</feature>
<comment type="similarity">
    <text evidence="2">Belongs to the CPA3 antiporters (TC 2.A.63) subunit A family.</text>
</comment>
<reference evidence="12 13" key="1">
    <citation type="journal article" date="2016" name="Genome Announc.">
        <title>Whole-Genome Sequence of Rummeliibacillus stabekisii Strain PP9 Isolated from Antarctic Soil.</title>
        <authorList>
            <person name="da Mota F.F."/>
            <person name="Vollu R.E."/>
            <person name="Jurelevicius D."/>
            <person name="Seldin L."/>
        </authorList>
    </citation>
    <scope>NUCLEOTIDE SEQUENCE [LARGE SCALE GENOMIC DNA]</scope>
    <source>
        <strain evidence="12 13">PP9</strain>
    </source>
</reference>
<accession>A0A143HEQ3</accession>
<dbReference type="PRINTS" id="PR01434">
    <property type="entry name" value="NADHDHGNASE5"/>
</dbReference>
<evidence type="ECO:0000256" key="9">
    <source>
        <dbReference type="RuleBase" id="RU000320"/>
    </source>
</evidence>
<dbReference type="Proteomes" id="UP000076021">
    <property type="component" value="Chromosome"/>
</dbReference>
<feature type="transmembrane region" description="Helical" evidence="8">
    <location>
        <begin position="406"/>
        <end position="427"/>
    </location>
</feature>
<feature type="transmembrane region" description="Helical" evidence="8">
    <location>
        <begin position="291"/>
        <end position="309"/>
    </location>
</feature>
<dbReference type="GO" id="GO:0015990">
    <property type="term" value="P:electron transport coupled proton transport"/>
    <property type="evidence" value="ECO:0007669"/>
    <property type="project" value="TreeGrafter"/>
</dbReference>
<feature type="domain" description="NADH-Ubiquinone oxidoreductase (complex I) chain 5 N-terminal" evidence="11">
    <location>
        <begin position="61"/>
        <end position="99"/>
    </location>
</feature>
<evidence type="ECO:0000256" key="1">
    <source>
        <dbReference type="ARBA" id="ARBA00004651"/>
    </source>
</evidence>
<evidence type="ECO:0000259" key="10">
    <source>
        <dbReference type="Pfam" id="PF00361"/>
    </source>
</evidence>
<feature type="transmembrane region" description="Helical" evidence="8">
    <location>
        <begin position="98"/>
        <end position="114"/>
    </location>
</feature>
<evidence type="ECO:0000256" key="2">
    <source>
        <dbReference type="ARBA" id="ARBA00008483"/>
    </source>
</evidence>
<protein>
    <recommendedName>
        <fullName evidence="8">Probable inorganic carbon transporter subunit DabB</fullName>
    </recommendedName>
</protein>
<dbReference type="STRING" id="241244.ATY39_11310"/>
<keyword evidence="5 8" id="KW-0812">Transmembrane</keyword>
<dbReference type="GO" id="GO:0042773">
    <property type="term" value="P:ATP synthesis coupled electron transport"/>
    <property type="evidence" value="ECO:0007669"/>
    <property type="project" value="InterPro"/>
</dbReference>
<keyword evidence="13" id="KW-1185">Reference proteome</keyword>
<dbReference type="InterPro" id="IPR046396">
    <property type="entry name" value="Transporter_DabB"/>
</dbReference>
<evidence type="ECO:0000256" key="4">
    <source>
        <dbReference type="ARBA" id="ARBA00022475"/>
    </source>
</evidence>
<reference evidence="13" key="2">
    <citation type="submission" date="2016-03" db="EMBL/GenBank/DDBJ databases">
        <authorList>
            <person name="Ploux O."/>
        </authorList>
    </citation>
    <scope>NUCLEOTIDE SEQUENCE [LARGE SCALE GENOMIC DNA]</scope>
    <source>
        <strain evidence="13">PP9</strain>
    </source>
</reference>
<comment type="similarity">
    <text evidence="8">Belongs to the inorganic carbon transporter (TC 9.A.2) DabB family.</text>
</comment>
<feature type="transmembrane region" description="Helical" evidence="8">
    <location>
        <begin position="154"/>
        <end position="172"/>
    </location>
</feature>
<dbReference type="InterPro" id="IPR003945">
    <property type="entry name" value="NU5C-like"/>
</dbReference>
<dbReference type="PANTHER" id="PTHR42829:SF1">
    <property type="entry name" value="INORGANIC CARBON TRANSPORTER SUBUNIT DABB-RELATED"/>
    <property type="match status" value="1"/>
</dbReference>
<evidence type="ECO:0000256" key="8">
    <source>
        <dbReference type="HAMAP-Rule" id="MF_00862"/>
    </source>
</evidence>
<feature type="transmembrane region" description="Helical" evidence="8">
    <location>
        <begin position="344"/>
        <end position="366"/>
    </location>
</feature>
<keyword evidence="6 8" id="KW-1133">Transmembrane helix</keyword>
<feature type="transmembrane region" description="Helical" evidence="8">
    <location>
        <begin position="66"/>
        <end position="86"/>
    </location>
</feature>
<dbReference type="NCBIfam" id="NF006373">
    <property type="entry name" value="PRK08601.1"/>
    <property type="match status" value="1"/>
</dbReference>
<dbReference type="InterPro" id="IPR001750">
    <property type="entry name" value="ND/Mrp_TM"/>
</dbReference>
<feature type="transmembrane region" description="Helical" evidence="8">
    <location>
        <begin position="120"/>
        <end position="138"/>
    </location>
</feature>
<dbReference type="Pfam" id="PF00361">
    <property type="entry name" value="Proton_antipo_M"/>
    <property type="match status" value="1"/>
</dbReference>
<evidence type="ECO:0000313" key="13">
    <source>
        <dbReference type="Proteomes" id="UP000076021"/>
    </source>
</evidence>
<feature type="transmembrane region" description="Helical" evidence="8">
    <location>
        <begin position="6"/>
        <end position="23"/>
    </location>
</feature>
<organism evidence="12 13">
    <name type="scientific">Rummeliibacillus stabekisii</name>
    <dbReference type="NCBI Taxonomy" id="241244"/>
    <lineage>
        <taxon>Bacteria</taxon>
        <taxon>Bacillati</taxon>
        <taxon>Bacillota</taxon>
        <taxon>Bacilli</taxon>
        <taxon>Bacillales</taxon>
        <taxon>Caryophanaceae</taxon>
        <taxon>Rummeliibacillus</taxon>
    </lineage>
</organism>
<evidence type="ECO:0000256" key="3">
    <source>
        <dbReference type="ARBA" id="ARBA00022448"/>
    </source>
</evidence>
<keyword evidence="7 8" id="KW-0472">Membrane</keyword>
<dbReference type="Pfam" id="PF00662">
    <property type="entry name" value="Proton_antipo_N"/>
    <property type="match status" value="1"/>
</dbReference>
<comment type="subcellular location">
    <subcellularLocation>
        <location evidence="1 8">Cell membrane</location>
        <topology evidence="1 8">Multi-pass membrane protein</topology>
    </subcellularLocation>
    <subcellularLocation>
        <location evidence="9">Membrane</location>
        <topology evidence="9">Multi-pass membrane protein</topology>
    </subcellularLocation>
</comment>
<feature type="transmembrane region" description="Helical" evidence="8">
    <location>
        <begin position="439"/>
        <end position="460"/>
    </location>
</feature>
<keyword evidence="3 8" id="KW-0813">Transport</keyword>
<evidence type="ECO:0000256" key="5">
    <source>
        <dbReference type="ARBA" id="ARBA00022692"/>
    </source>
</evidence>
<dbReference type="AlphaFoldDB" id="A0A143HEQ3"/>
<dbReference type="HAMAP" id="MF_00862">
    <property type="entry name" value="DabB"/>
    <property type="match status" value="1"/>
</dbReference>
<feature type="domain" description="NADH:quinone oxidoreductase/Mrp antiporter transmembrane" evidence="10">
    <location>
        <begin position="115"/>
        <end position="395"/>
    </location>
</feature>
<keyword evidence="4 8" id="KW-1003">Cell membrane</keyword>
<dbReference type="PANTHER" id="PTHR42829">
    <property type="entry name" value="NADH-UBIQUINONE OXIDOREDUCTASE CHAIN 5"/>
    <property type="match status" value="1"/>
</dbReference>
<dbReference type="GO" id="GO:0008137">
    <property type="term" value="F:NADH dehydrogenase (ubiquinone) activity"/>
    <property type="evidence" value="ECO:0007669"/>
    <property type="project" value="InterPro"/>
</dbReference>
<evidence type="ECO:0000313" key="12">
    <source>
        <dbReference type="EMBL" id="AMW99955.1"/>
    </source>
</evidence>
<feature type="transmembrane region" description="Helical" evidence="8">
    <location>
        <begin position="372"/>
        <end position="394"/>
    </location>
</feature>
<comment type="function">
    <text evidence="8">Part of an energy-coupled inorganic carbon pump.</text>
</comment>
<evidence type="ECO:0000256" key="7">
    <source>
        <dbReference type="ARBA" id="ARBA00023136"/>
    </source>
</evidence>
<dbReference type="RefSeq" id="WP_066789830.1">
    <property type="nucleotide sequence ID" value="NZ_CP014806.1"/>
</dbReference>
<name>A0A143HEQ3_9BACL</name>
<dbReference type="EMBL" id="CP014806">
    <property type="protein sequence ID" value="AMW99955.1"/>
    <property type="molecule type" value="Genomic_DNA"/>
</dbReference>